<dbReference type="Gene3D" id="3.40.190.10">
    <property type="entry name" value="Periplasmic binding protein-like II"/>
    <property type="match status" value="1"/>
</dbReference>
<dbReference type="GO" id="GO:0042597">
    <property type="term" value="C:periplasmic space"/>
    <property type="evidence" value="ECO:0007669"/>
    <property type="project" value="UniProtKB-SubCell"/>
</dbReference>
<organism evidence="5">
    <name type="scientific">bioreactor metagenome</name>
    <dbReference type="NCBI Taxonomy" id="1076179"/>
    <lineage>
        <taxon>unclassified sequences</taxon>
        <taxon>metagenomes</taxon>
        <taxon>ecological metagenomes</taxon>
    </lineage>
</organism>
<feature type="domain" description="SsuA/THI5-like" evidence="4">
    <location>
        <begin position="2"/>
        <end position="109"/>
    </location>
</feature>
<comment type="caution">
    <text evidence="5">The sequence shown here is derived from an EMBL/GenBank/DDBJ whole genome shotgun (WGS) entry which is preliminary data.</text>
</comment>
<keyword evidence="3" id="KW-0732">Signal</keyword>
<evidence type="ECO:0000313" key="5">
    <source>
        <dbReference type="EMBL" id="MPN35948.1"/>
    </source>
</evidence>
<reference evidence="5" key="1">
    <citation type="submission" date="2019-08" db="EMBL/GenBank/DDBJ databases">
        <authorList>
            <person name="Kucharzyk K."/>
            <person name="Murdoch R.W."/>
            <person name="Higgins S."/>
            <person name="Loffler F."/>
        </authorList>
    </citation>
    <scope>NUCLEOTIDE SEQUENCE</scope>
</reference>
<dbReference type="EMBL" id="VSSQ01089831">
    <property type="protein sequence ID" value="MPN35948.1"/>
    <property type="molecule type" value="Genomic_DNA"/>
</dbReference>
<dbReference type="PANTHER" id="PTHR30024">
    <property type="entry name" value="ALIPHATIC SULFONATES-BINDING PROTEIN-RELATED"/>
    <property type="match status" value="1"/>
</dbReference>
<protein>
    <recommendedName>
        <fullName evidence="4">SsuA/THI5-like domain-containing protein</fullName>
    </recommendedName>
</protein>
<evidence type="ECO:0000256" key="3">
    <source>
        <dbReference type="ARBA" id="ARBA00022729"/>
    </source>
</evidence>
<dbReference type="AlphaFoldDB" id="A0A645HA97"/>
<evidence type="ECO:0000256" key="1">
    <source>
        <dbReference type="ARBA" id="ARBA00004418"/>
    </source>
</evidence>
<evidence type="ECO:0000259" key="4">
    <source>
        <dbReference type="Pfam" id="PF09084"/>
    </source>
</evidence>
<proteinExistence type="inferred from homology"/>
<evidence type="ECO:0000256" key="2">
    <source>
        <dbReference type="ARBA" id="ARBA00010742"/>
    </source>
</evidence>
<dbReference type="InterPro" id="IPR015168">
    <property type="entry name" value="SsuA/THI5"/>
</dbReference>
<dbReference type="SUPFAM" id="SSF53850">
    <property type="entry name" value="Periplasmic binding protein-like II"/>
    <property type="match status" value="1"/>
</dbReference>
<dbReference type="PANTHER" id="PTHR30024:SF47">
    <property type="entry name" value="TAURINE-BINDING PERIPLASMIC PROTEIN"/>
    <property type="match status" value="1"/>
</dbReference>
<name>A0A645HA97_9ZZZZ</name>
<comment type="subcellular location">
    <subcellularLocation>
        <location evidence="1">Periplasm</location>
    </subcellularLocation>
</comment>
<gene>
    <name evidence="5" type="ORF">SDC9_183453</name>
</gene>
<accession>A0A645HA97</accession>
<dbReference type="Pfam" id="PF09084">
    <property type="entry name" value="NMT1"/>
    <property type="match status" value="1"/>
</dbReference>
<sequence>MTKKYLQDNGIDPKSLKILTAPDNQQETPLLRGDTDIAIIHPLASGRASANTKDFRLLFSDWDIDGGVSGMCPYSVNGKFLRENPEAVTELIGIFNKAAKWNSENPEEARKLLAKRFGFKLEETEMFEFFPDQVIPEKSIDYWFERLIAEGKLKPGQVKPEQLYTNAYNPTLKK</sequence>
<comment type="similarity">
    <text evidence="2">Belongs to the bacterial solute-binding protein SsuA/TauA family.</text>
</comment>